<protein>
    <submittedName>
        <fullName evidence="1">Uncharacterized protein</fullName>
    </submittedName>
</protein>
<dbReference type="Proteomes" id="UP000609172">
    <property type="component" value="Unassembled WGS sequence"/>
</dbReference>
<organism evidence="1 2">
    <name type="scientific">Flavobacterium agrisoli</name>
    <dbReference type="NCBI Taxonomy" id="2793066"/>
    <lineage>
        <taxon>Bacteria</taxon>
        <taxon>Pseudomonadati</taxon>
        <taxon>Bacteroidota</taxon>
        <taxon>Flavobacteriia</taxon>
        <taxon>Flavobacteriales</taxon>
        <taxon>Flavobacteriaceae</taxon>
        <taxon>Flavobacterium</taxon>
    </lineage>
</organism>
<comment type="caution">
    <text evidence="1">The sequence shown here is derived from an EMBL/GenBank/DDBJ whole genome shotgun (WGS) entry which is preliminary data.</text>
</comment>
<evidence type="ECO:0000313" key="1">
    <source>
        <dbReference type="EMBL" id="MBK0370695.1"/>
    </source>
</evidence>
<dbReference type="AlphaFoldDB" id="A0A934UKQ6"/>
<keyword evidence="2" id="KW-1185">Reference proteome</keyword>
<proteinExistence type="predicted"/>
<dbReference type="RefSeq" id="WP_200106827.1">
    <property type="nucleotide sequence ID" value="NZ_JAEHFV010000005.1"/>
</dbReference>
<sequence length="200" mass="22793">MNPNLQIELRRFISSNVLSKLNKFYFENDGLLIKTIDTAIATVLVGIFNKINEEDLYLDTLEYVAESDFYKEIEFDASRLLSVDNCYKTYGDSILSQLFENKKERITEMISNEIGVKSETACEVFNFAALLVFSFLSNQKQELPALNELLQNQKRGILNSIPGGIKIILGYSNHEYIEEQNSRKIATTSIFANLFSSKVS</sequence>
<dbReference type="InterPro" id="IPR009282">
    <property type="entry name" value="DUF937"/>
</dbReference>
<name>A0A934UKQ6_9FLAO</name>
<dbReference type="EMBL" id="JAEHFV010000005">
    <property type="protein sequence ID" value="MBK0370695.1"/>
    <property type="molecule type" value="Genomic_DNA"/>
</dbReference>
<gene>
    <name evidence="1" type="ORF">I5M07_12735</name>
</gene>
<reference evidence="1" key="1">
    <citation type="submission" date="2020-12" db="EMBL/GenBank/DDBJ databases">
        <title>Bacterial novel species Flavobacterium sp. SE-1-e isolated from soil.</title>
        <authorList>
            <person name="Jung H.-Y."/>
        </authorList>
    </citation>
    <scope>NUCLEOTIDE SEQUENCE</scope>
    <source>
        <strain evidence="1">SE-1-e</strain>
    </source>
</reference>
<dbReference type="Pfam" id="PF06078">
    <property type="entry name" value="DUF937"/>
    <property type="match status" value="1"/>
</dbReference>
<evidence type="ECO:0000313" key="2">
    <source>
        <dbReference type="Proteomes" id="UP000609172"/>
    </source>
</evidence>
<accession>A0A934UKQ6</accession>